<comment type="subcellular location">
    <subcellularLocation>
        <location evidence="1">Cell envelope</location>
    </subcellularLocation>
</comment>
<dbReference type="PANTHER" id="PTHR46847:SF2">
    <property type="entry name" value="ABC TRANSPORTER SUGAR-BINDING PROTEIN"/>
    <property type="match status" value="1"/>
</dbReference>
<dbReference type="InterPro" id="IPR025997">
    <property type="entry name" value="SBP_2_dom"/>
</dbReference>
<feature type="domain" description="Periplasmic binding protein" evidence="4">
    <location>
        <begin position="25"/>
        <end position="279"/>
    </location>
</feature>
<dbReference type="InterPro" id="IPR028082">
    <property type="entry name" value="Peripla_BP_I"/>
</dbReference>
<evidence type="ECO:0000256" key="3">
    <source>
        <dbReference type="ARBA" id="ARBA00022729"/>
    </source>
</evidence>
<gene>
    <name evidence="5" type="ORF">B9G39_10320</name>
</gene>
<evidence type="ECO:0000256" key="1">
    <source>
        <dbReference type="ARBA" id="ARBA00004196"/>
    </source>
</evidence>
<dbReference type="GO" id="GO:0030313">
    <property type="term" value="C:cell envelope"/>
    <property type="evidence" value="ECO:0007669"/>
    <property type="project" value="UniProtKB-SubCell"/>
</dbReference>
<sequence length="358" mass="40719">MKYHFIIFFILSYPLSLCSAMECIFINPSPKGEIFWDKVSSVMLAAAADLNIKLTIEYADIDNRKYLALARKAVNQHSSVDYILFIHKNITVTKKLLDLFEQHKKKSIMFNTQLSEEEYQLLGSPQNHYQYWLGTISPDDTQAGFILAKELIEHTQRKYPNKNQLTLLGLGGNETSNPAIQRKKGLINALEQYPNVKLTRFIPSQWVYESAYEHTKYILRRHKRVDIIWAASDLMAMAALQAIEEEGLKPGEDTIIGGIDWLPEAISTIKQNKITVSVGGHYLEGAWVLISAFDHHHINSPIGPQLTQMYPVTPDNINAISHKVLSGDYSTVSFSNFSRFLTGNTPQEKNEIIFMINP</sequence>
<evidence type="ECO:0000313" key="5">
    <source>
        <dbReference type="EMBL" id="RDH43804.1"/>
    </source>
</evidence>
<keyword evidence="3" id="KW-0732">Signal</keyword>
<proteinExistence type="inferred from homology"/>
<dbReference type="Gene3D" id="3.40.50.2300">
    <property type="match status" value="2"/>
</dbReference>
<comment type="similarity">
    <text evidence="2">Belongs to the bacterial solute-binding protein 2 family.</text>
</comment>
<organism evidence="5 6">
    <name type="scientific">Zooshikella ganghwensis</name>
    <dbReference type="NCBI Taxonomy" id="202772"/>
    <lineage>
        <taxon>Bacteria</taxon>
        <taxon>Pseudomonadati</taxon>
        <taxon>Pseudomonadota</taxon>
        <taxon>Gammaproteobacteria</taxon>
        <taxon>Oceanospirillales</taxon>
        <taxon>Zooshikellaceae</taxon>
        <taxon>Zooshikella</taxon>
    </lineage>
</organism>
<dbReference type="CDD" id="cd06324">
    <property type="entry name" value="PBP1_ABC_sugar_binding-like"/>
    <property type="match status" value="1"/>
</dbReference>
<dbReference type="EMBL" id="NDXW01000001">
    <property type="protein sequence ID" value="RDH43804.1"/>
    <property type="molecule type" value="Genomic_DNA"/>
</dbReference>
<evidence type="ECO:0000256" key="2">
    <source>
        <dbReference type="ARBA" id="ARBA00007639"/>
    </source>
</evidence>
<reference evidence="5 6" key="1">
    <citation type="submission" date="2017-04" db="EMBL/GenBank/DDBJ databases">
        <title>Draft genome sequence of Zooshikella ganghwensis VG4 isolated from Red Sea sediments.</title>
        <authorList>
            <person name="Rehman Z."/>
            <person name="Alam I."/>
            <person name="Kamau A."/>
            <person name="Bajic V."/>
            <person name="Leiknes T."/>
        </authorList>
    </citation>
    <scope>NUCLEOTIDE SEQUENCE [LARGE SCALE GENOMIC DNA]</scope>
    <source>
        <strain evidence="5 6">VG4</strain>
    </source>
</reference>
<dbReference type="AlphaFoldDB" id="A0A4P9VN29"/>
<accession>A0A4P9VN29</accession>
<dbReference type="GO" id="GO:0055085">
    <property type="term" value="P:transmembrane transport"/>
    <property type="evidence" value="ECO:0007669"/>
    <property type="project" value="UniProtKB-ARBA"/>
</dbReference>
<evidence type="ECO:0000259" key="4">
    <source>
        <dbReference type="Pfam" id="PF13407"/>
    </source>
</evidence>
<dbReference type="Pfam" id="PF13407">
    <property type="entry name" value="Peripla_BP_4"/>
    <property type="match status" value="1"/>
</dbReference>
<dbReference type="Proteomes" id="UP000257039">
    <property type="component" value="Unassembled WGS sequence"/>
</dbReference>
<keyword evidence="6" id="KW-1185">Reference proteome</keyword>
<comment type="caution">
    <text evidence="5">The sequence shown here is derived from an EMBL/GenBank/DDBJ whole genome shotgun (WGS) entry which is preliminary data.</text>
</comment>
<name>A0A4P9VN29_9GAMM</name>
<protein>
    <recommendedName>
        <fullName evidence="4">Periplasmic binding protein domain-containing protein</fullName>
    </recommendedName>
</protein>
<dbReference type="GO" id="GO:0030246">
    <property type="term" value="F:carbohydrate binding"/>
    <property type="evidence" value="ECO:0007669"/>
    <property type="project" value="UniProtKB-ARBA"/>
</dbReference>
<dbReference type="SUPFAM" id="SSF53822">
    <property type="entry name" value="Periplasmic binding protein-like I"/>
    <property type="match status" value="1"/>
</dbReference>
<dbReference type="PANTHER" id="PTHR46847">
    <property type="entry name" value="D-ALLOSE-BINDING PERIPLASMIC PROTEIN-RELATED"/>
    <property type="match status" value="1"/>
</dbReference>
<evidence type="ECO:0000313" key="6">
    <source>
        <dbReference type="Proteomes" id="UP000257039"/>
    </source>
</evidence>